<organism evidence="1 2">
    <name type="scientific">Aeromonas veronii</name>
    <dbReference type="NCBI Taxonomy" id="654"/>
    <lineage>
        <taxon>Bacteria</taxon>
        <taxon>Pseudomonadati</taxon>
        <taxon>Pseudomonadota</taxon>
        <taxon>Gammaproteobacteria</taxon>
        <taxon>Aeromonadales</taxon>
        <taxon>Aeromonadaceae</taxon>
        <taxon>Aeromonas</taxon>
    </lineage>
</organism>
<protein>
    <submittedName>
        <fullName evidence="1">Uncharacterized protein</fullName>
    </submittedName>
</protein>
<dbReference type="AlphaFoldDB" id="A0A653KT68"/>
<dbReference type="EMBL" id="CABWLC010000005">
    <property type="protein sequence ID" value="VXA82432.1"/>
    <property type="molecule type" value="Genomic_DNA"/>
</dbReference>
<evidence type="ECO:0000313" key="2">
    <source>
        <dbReference type="Proteomes" id="UP000439123"/>
    </source>
</evidence>
<dbReference type="Proteomes" id="UP000439123">
    <property type="component" value="Unassembled WGS sequence"/>
</dbReference>
<sequence>MLLIFICFSFEQKTGQPMGLPCLIVSQTKAGWRFIELCSN</sequence>
<gene>
    <name evidence="1" type="ORF">AERO8C_130019</name>
</gene>
<accession>A0A653KT68</accession>
<name>A0A653KT68_AERVE</name>
<proteinExistence type="predicted"/>
<evidence type="ECO:0000313" key="1">
    <source>
        <dbReference type="EMBL" id="VXA82432.1"/>
    </source>
</evidence>
<reference evidence="1 2" key="1">
    <citation type="submission" date="2019-10" db="EMBL/GenBank/DDBJ databases">
        <authorList>
            <person name="Karimi E."/>
        </authorList>
    </citation>
    <scope>NUCLEOTIDE SEQUENCE [LARGE SCALE GENOMIC DNA]</scope>
    <source>
        <strain evidence="1">Aeromonas sp. 8C</strain>
    </source>
</reference>